<gene>
    <name evidence="6" type="ORF">MARLIPOL_15487</name>
</gene>
<dbReference type="Gene3D" id="2.20.25.90">
    <property type="entry name" value="ADC-like domains"/>
    <property type="match status" value="1"/>
</dbReference>
<dbReference type="OrthoDB" id="9815647at2"/>
<evidence type="ECO:0000256" key="1">
    <source>
        <dbReference type="ARBA" id="ARBA00010312"/>
    </source>
</evidence>
<accession>R8AXK5</accession>
<dbReference type="SUPFAM" id="SSF53706">
    <property type="entry name" value="Formate dehydrogenase/DMSO reductase, domains 1-3"/>
    <property type="match status" value="1"/>
</dbReference>
<evidence type="ECO:0000313" key="6">
    <source>
        <dbReference type="EMBL" id="EON91065.1"/>
    </source>
</evidence>
<keyword evidence="4" id="KW-0411">Iron-sulfur</keyword>
<evidence type="ECO:0000313" key="7">
    <source>
        <dbReference type="Proteomes" id="UP000016540"/>
    </source>
</evidence>
<dbReference type="InterPro" id="IPR050612">
    <property type="entry name" value="Prok_Mopterin_Oxidored"/>
</dbReference>
<dbReference type="RefSeq" id="WP_012139282.1">
    <property type="nucleotide sequence ID" value="NZ_KE007327.1"/>
</dbReference>
<dbReference type="SMART" id="SM00926">
    <property type="entry name" value="Molybdop_Fe4S4"/>
    <property type="match status" value="1"/>
</dbReference>
<protein>
    <recommendedName>
        <fullName evidence="5">4Fe-4S Mo/W bis-MGD-type domain-containing protein</fullName>
    </recommendedName>
</protein>
<dbReference type="Gene3D" id="3.40.228.10">
    <property type="entry name" value="Dimethylsulfoxide Reductase, domain 2"/>
    <property type="match status" value="1"/>
</dbReference>
<dbReference type="PATRIC" id="fig|1318628.3.peg.3096"/>
<dbReference type="PROSITE" id="PS51669">
    <property type="entry name" value="4FE4S_MOW_BIS_MGD"/>
    <property type="match status" value="1"/>
</dbReference>
<dbReference type="InterPro" id="IPR006656">
    <property type="entry name" value="Mopterin_OxRdtase"/>
</dbReference>
<dbReference type="HOGENOM" id="CLU_000422_13_3_6"/>
<dbReference type="GO" id="GO:0016491">
    <property type="term" value="F:oxidoreductase activity"/>
    <property type="evidence" value="ECO:0007669"/>
    <property type="project" value="InterPro"/>
</dbReference>
<evidence type="ECO:0000259" key="5">
    <source>
        <dbReference type="PROSITE" id="PS51669"/>
    </source>
</evidence>
<dbReference type="PANTHER" id="PTHR43742">
    <property type="entry name" value="TRIMETHYLAMINE-N-OXIDE REDUCTASE"/>
    <property type="match status" value="1"/>
</dbReference>
<dbReference type="InterPro" id="IPR006657">
    <property type="entry name" value="MoPterin_dinucl-bd_dom"/>
</dbReference>
<evidence type="ECO:0000256" key="2">
    <source>
        <dbReference type="ARBA" id="ARBA00022723"/>
    </source>
</evidence>
<dbReference type="Gene3D" id="2.40.40.20">
    <property type="match status" value="1"/>
</dbReference>
<reference evidence="6 7" key="1">
    <citation type="journal article" date="2013" name="Genome Announc.">
        <title>Draft Genome Sequence of the Moderately Halophilic Bacterium Marinobacter lipolyticus Strain SM19.</title>
        <authorList>
            <person name="Papke R.T."/>
            <person name="de la Haba R.R."/>
            <person name="Infante-Dominguez C."/>
            <person name="Perez D."/>
            <person name="Sanchez-Porro C."/>
            <person name="Lapierre P."/>
            <person name="Ventosa A."/>
        </authorList>
    </citation>
    <scope>NUCLEOTIDE SEQUENCE [LARGE SCALE GENOMIC DNA]</scope>
    <source>
        <strain evidence="6 7">SM19</strain>
    </source>
</reference>
<dbReference type="Proteomes" id="UP000016540">
    <property type="component" value="Unassembled WGS sequence"/>
</dbReference>
<feature type="domain" description="4Fe-4S Mo/W bis-MGD-type" evidence="5">
    <location>
        <begin position="3"/>
        <end position="59"/>
    </location>
</feature>
<dbReference type="InterPro" id="IPR009010">
    <property type="entry name" value="Asp_de-COase-like_dom_sf"/>
</dbReference>
<dbReference type="PANTHER" id="PTHR43742:SF2">
    <property type="entry name" value="ASSIMILATORY NITRATE REDUCTASE CATALYTIC SUBUNIT"/>
    <property type="match status" value="1"/>
</dbReference>
<sequence>MENGTHYRTCHLCEAMCGVAIEVKDGHIASIKGDEDDPLSHGHICPKAVALQDLHEDPERLRKPMRKTANGWKEMDWDEAFDLVADRLHRVRKEQGRNSIGVYLGNPNVHNHGSLVATMPFLRAIGSQNRFSATSNDQLPHMLASLELFGHQILFPIPDIDRTDLFICIGANPMASNGSLMTVPDVRGRLKALKGRGGKMIVVDPRRTETAKLADEFHFIRPGTDALLLMAMVHTLFDEDLVNLGHAENWTKDVDLLRLASLSFTPEAVSAHTGLEPDSIRQLARQLATTQKAALYTRMGTSTQAFGGVATWLAYCLNILTGKLDATGGVMFTQPAIDLVALGGFSGQQGHFGKRYSRVKKLPEFAGEYPASTMADEMLTPGEGQIKAFVTVAGNPVLSNPNGGRLDQALEGLDFMVSVDYYLNETTRHADVILPPTAALERSHYDLIFSMFAVRNFAKYSDALFEAGEDSRHDWQILLELAHRLEKKRKGGRLPLRSELGWRAFKQIGPDPILDLLLRSGPYGADIGPARGLVQPAVDLALDILPNRHPLRGMAKLSPLNRHWQDLPKGLSLATLRDNPNGVDLGPLRPCMPERLFTRDGKVNLAPRRYLKDLDRLHELLASPATDELLMIGRRHVRSNNSWMHNSQRLVKGKDRCTLIIHPRDAARCGLQPGDSAEITSDSGNVSGNIVLPVEITEDIMPGVVSVPHGWGHHRPGTGQSVASAHAGASINDVLSDQQVDPLVGTSVLNGQKVKVKVWRAERQRKRA</sequence>
<dbReference type="Pfam" id="PF01568">
    <property type="entry name" value="Molydop_binding"/>
    <property type="match status" value="1"/>
</dbReference>
<dbReference type="eggNOG" id="COG0243">
    <property type="taxonomic scope" value="Bacteria"/>
</dbReference>
<dbReference type="GO" id="GO:0051536">
    <property type="term" value="F:iron-sulfur cluster binding"/>
    <property type="evidence" value="ECO:0007669"/>
    <property type="project" value="UniProtKB-KW"/>
</dbReference>
<organism evidence="6 7">
    <name type="scientific">Marinobacter lipolyticus SM19</name>
    <dbReference type="NCBI Taxonomy" id="1318628"/>
    <lineage>
        <taxon>Bacteria</taxon>
        <taxon>Pseudomonadati</taxon>
        <taxon>Pseudomonadota</taxon>
        <taxon>Gammaproteobacteria</taxon>
        <taxon>Pseudomonadales</taxon>
        <taxon>Marinobacteraceae</taxon>
        <taxon>Marinobacter</taxon>
    </lineage>
</organism>
<keyword evidence="2" id="KW-0479">Metal-binding</keyword>
<dbReference type="Gene3D" id="3.40.50.740">
    <property type="match status" value="1"/>
</dbReference>
<name>R8AXK5_9GAMM</name>
<dbReference type="Pfam" id="PF00384">
    <property type="entry name" value="Molybdopterin"/>
    <property type="match status" value="1"/>
</dbReference>
<comment type="caution">
    <text evidence="6">The sequence shown here is derived from an EMBL/GenBank/DDBJ whole genome shotgun (WGS) entry which is preliminary data.</text>
</comment>
<dbReference type="EMBL" id="ASAD01000020">
    <property type="protein sequence ID" value="EON91065.1"/>
    <property type="molecule type" value="Genomic_DNA"/>
</dbReference>
<dbReference type="SUPFAM" id="SSF50692">
    <property type="entry name" value="ADC-like"/>
    <property type="match status" value="1"/>
</dbReference>
<dbReference type="InterPro" id="IPR006963">
    <property type="entry name" value="Mopterin_OxRdtase_4Fe-4S_dom"/>
</dbReference>
<dbReference type="Pfam" id="PF04879">
    <property type="entry name" value="Molybdop_Fe4S4"/>
    <property type="match status" value="1"/>
</dbReference>
<comment type="similarity">
    <text evidence="1">Belongs to the prokaryotic molybdopterin-containing oxidoreductase family.</text>
</comment>
<keyword evidence="3" id="KW-0408">Iron</keyword>
<evidence type="ECO:0000256" key="3">
    <source>
        <dbReference type="ARBA" id="ARBA00023004"/>
    </source>
</evidence>
<dbReference type="AlphaFoldDB" id="R8AXK5"/>
<keyword evidence="7" id="KW-1185">Reference proteome</keyword>
<proteinExistence type="inferred from homology"/>
<dbReference type="GO" id="GO:0043546">
    <property type="term" value="F:molybdopterin cofactor binding"/>
    <property type="evidence" value="ECO:0007669"/>
    <property type="project" value="InterPro"/>
</dbReference>
<dbReference type="GO" id="GO:0046872">
    <property type="term" value="F:metal ion binding"/>
    <property type="evidence" value="ECO:0007669"/>
    <property type="project" value="UniProtKB-KW"/>
</dbReference>
<dbReference type="STRING" id="1318628.MARLIPOL_15487"/>
<evidence type="ECO:0000256" key="4">
    <source>
        <dbReference type="ARBA" id="ARBA00023014"/>
    </source>
</evidence>